<feature type="transmembrane region" description="Helical" evidence="10">
    <location>
        <begin position="153"/>
        <end position="172"/>
    </location>
</feature>
<keyword evidence="4" id="KW-0633">Potassium transport</keyword>
<evidence type="ECO:0000313" key="13">
    <source>
        <dbReference type="EMBL" id="KAJ6990589.1"/>
    </source>
</evidence>
<feature type="transmembrane region" description="Helical" evidence="10">
    <location>
        <begin position="123"/>
        <end position="141"/>
    </location>
</feature>
<keyword evidence="3" id="KW-0813">Transport</keyword>
<evidence type="ECO:0000256" key="4">
    <source>
        <dbReference type="ARBA" id="ARBA00022538"/>
    </source>
</evidence>
<feature type="transmembrane region" description="Helical" evidence="10">
    <location>
        <begin position="14"/>
        <end position="41"/>
    </location>
</feature>
<dbReference type="PANTHER" id="PTHR30540">
    <property type="entry name" value="OSMOTIC STRESS POTASSIUM TRANSPORTER"/>
    <property type="match status" value="1"/>
</dbReference>
<reference evidence="13" key="1">
    <citation type="journal article" date="2023" name="Mol. Ecol. Resour.">
        <title>Chromosome-level genome assembly of a triploid poplar Populus alba 'Berolinensis'.</title>
        <authorList>
            <person name="Chen S."/>
            <person name="Yu Y."/>
            <person name="Wang X."/>
            <person name="Wang S."/>
            <person name="Zhang T."/>
            <person name="Zhou Y."/>
            <person name="He R."/>
            <person name="Meng N."/>
            <person name="Wang Y."/>
            <person name="Liu W."/>
            <person name="Liu Z."/>
            <person name="Liu J."/>
            <person name="Guo Q."/>
            <person name="Huang H."/>
            <person name="Sederoff R.R."/>
            <person name="Wang G."/>
            <person name="Qu G."/>
            <person name="Chen S."/>
        </authorList>
    </citation>
    <scope>NUCLEOTIDE SEQUENCE</scope>
    <source>
        <strain evidence="13">SC-2020</strain>
    </source>
</reference>
<keyword evidence="5 10" id="KW-0812">Transmembrane</keyword>
<sequence>MFHLSGFPMLSDIIFWPVFVIATLATMVGSQAIISATFSIISQCRAFNCFPRVKIVHTSNNIHGQIYIPEVNWVLMLLCLAVVVGFRDTATIGNAYGLAVITVMFVTTLLMFLIICTVWKRDVFLAFLFVAIFGFVELSYFGACLAQVHKGGWFPLVVSAVVVSLMSVWHYGESKRQAFELENKVSLDSLLSLGTTRVPEICLVCSHVTSAVPPMFAHFVTNFPAFHQILIFVTVHSLMIPKVPVIDRFHVSRIGPPDVSLFRCIVRYGYKDIGDNYEFETQLIEKITEFLKCELNSKEMVILEQSLPGAKTQRRKELRLQCLQEAGEDVNELMEAKEAGVTYMMGHTSVIAREASCILKKLVINYVYGFLRRNSRCPATSLGIPHSALIEVGMVYRV</sequence>
<dbReference type="GO" id="GO:0015079">
    <property type="term" value="F:potassium ion transmembrane transporter activity"/>
    <property type="evidence" value="ECO:0007669"/>
    <property type="project" value="InterPro"/>
</dbReference>
<evidence type="ECO:0000256" key="5">
    <source>
        <dbReference type="ARBA" id="ARBA00022692"/>
    </source>
</evidence>
<dbReference type="InterPro" id="IPR003855">
    <property type="entry name" value="K+_transporter"/>
</dbReference>
<organism evidence="13 14">
    <name type="scientific">Populus alba x Populus x berolinensis</name>
    <dbReference type="NCBI Taxonomy" id="444605"/>
    <lineage>
        <taxon>Eukaryota</taxon>
        <taxon>Viridiplantae</taxon>
        <taxon>Streptophyta</taxon>
        <taxon>Embryophyta</taxon>
        <taxon>Tracheophyta</taxon>
        <taxon>Spermatophyta</taxon>
        <taxon>Magnoliopsida</taxon>
        <taxon>eudicotyledons</taxon>
        <taxon>Gunneridae</taxon>
        <taxon>Pentapetalae</taxon>
        <taxon>rosids</taxon>
        <taxon>fabids</taxon>
        <taxon>Malpighiales</taxon>
        <taxon>Salicaceae</taxon>
        <taxon>Saliceae</taxon>
        <taxon>Populus</taxon>
    </lineage>
</organism>
<dbReference type="GO" id="GO:0005886">
    <property type="term" value="C:plasma membrane"/>
    <property type="evidence" value="ECO:0007669"/>
    <property type="project" value="UniProtKB-SubCell"/>
</dbReference>
<dbReference type="PANTHER" id="PTHR30540:SF137">
    <property type="entry name" value="POTASSIUM TRANSPORTER"/>
    <property type="match status" value="1"/>
</dbReference>
<comment type="subcellular location">
    <subcellularLocation>
        <location evidence="1">Cell membrane</location>
        <topology evidence="1">Multi-pass membrane protein</topology>
    </subcellularLocation>
</comment>
<feature type="domain" description="K+ potassium transporter integral membrane" evidence="11">
    <location>
        <begin position="7"/>
        <end position="191"/>
    </location>
</feature>
<protein>
    <submittedName>
        <fullName evidence="13">Potassium transporter 13</fullName>
    </submittedName>
</protein>
<evidence type="ECO:0000256" key="9">
    <source>
        <dbReference type="ARBA" id="ARBA00023136"/>
    </source>
</evidence>
<evidence type="ECO:0000256" key="3">
    <source>
        <dbReference type="ARBA" id="ARBA00022448"/>
    </source>
</evidence>
<name>A0AAD6VWT2_9ROSI</name>
<dbReference type="EMBL" id="JAQIZT010000007">
    <property type="protein sequence ID" value="KAJ6990589.1"/>
    <property type="molecule type" value="Genomic_DNA"/>
</dbReference>
<comment type="caution">
    <text evidence="13">The sequence shown here is derived from an EMBL/GenBank/DDBJ whole genome shotgun (WGS) entry which is preliminary data.</text>
</comment>
<evidence type="ECO:0000259" key="11">
    <source>
        <dbReference type="Pfam" id="PF02705"/>
    </source>
</evidence>
<feature type="transmembrane region" description="Helical" evidence="10">
    <location>
        <begin position="62"/>
        <end position="84"/>
    </location>
</feature>
<feature type="transmembrane region" description="Helical" evidence="10">
    <location>
        <begin position="96"/>
        <end position="116"/>
    </location>
</feature>
<keyword evidence="8" id="KW-0406">Ion transport</keyword>
<accession>A0AAD6VWT2</accession>
<comment type="similarity">
    <text evidence="2">Belongs to the HAK/KUP transporter (TC 2.A.72.3) family.</text>
</comment>
<dbReference type="Pfam" id="PF22776">
    <property type="entry name" value="K_trans_C"/>
    <property type="match status" value="1"/>
</dbReference>
<dbReference type="AlphaFoldDB" id="A0AAD6VWT2"/>
<dbReference type="InterPro" id="IPR053952">
    <property type="entry name" value="K_trans_C"/>
</dbReference>
<gene>
    <name evidence="13" type="ORF">NC653_018987</name>
</gene>
<keyword evidence="6" id="KW-0630">Potassium</keyword>
<dbReference type="Pfam" id="PF02705">
    <property type="entry name" value="K_trans"/>
    <property type="match status" value="1"/>
</dbReference>
<keyword evidence="14" id="KW-1185">Reference proteome</keyword>
<keyword evidence="7 10" id="KW-1133">Transmembrane helix</keyword>
<evidence type="ECO:0000256" key="1">
    <source>
        <dbReference type="ARBA" id="ARBA00004651"/>
    </source>
</evidence>
<evidence type="ECO:0000313" key="14">
    <source>
        <dbReference type="Proteomes" id="UP001164929"/>
    </source>
</evidence>
<dbReference type="Proteomes" id="UP001164929">
    <property type="component" value="Chromosome 7"/>
</dbReference>
<keyword evidence="9 10" id="KW-0472">Membrane</keyword>
<evidence type="ECO:0000256" key="8">
    <source>
        <dbReference type="ARBA" id="ARBA00023065"/>
    </source>
</evidence>
<evidence type="ECO:0000256" key="7">
    <source>
        <dbReference type="ARBA" id="ARBA00022989"/>
    </source>
</evidence>
<dbReference type="InterPro" id="IPR053951">
    <property type="entry name" value="K_trans_N"/>
</dbReference>
<proteinExistence type="inferred from homology"/>
<evidence type="ECO:0000259" key="12">
    <source>
        <dbReference type="Pfam" id="PF22776"/>
    </source>
</evidence>
<feature type="domain" description="K+ potassium transporter C-terminal" evidence="12">
    <location>
        <begin position="200"/>
        <end position="397"/>
    </location>
</feature>
<evidence type="ECO:0000256" key="2">
    <source>
        <dbReference type="ARBA" id="ARBA00008440"/>
    </source>
</evidence>
<evidence type="ECO:0000256" key="6">
    <source>
        <dbReference type="ARBA" id="ARBA00022958"/>
    </source>
</evidence>
<evidence type="ECO:0000256" key="10">
    <source>
        <dbReference type="SAM" id="Phobius"/>
    </source>
</evidence>